<accession>A0ABQ2T1D7</accession>
<dbReference type="Proteomes" id="UP000620633">
    <property type="component" value="Unassembled WGS sequence"/>
</dbReference>
<dbReference type="EMBL" id="BMQO01000046">
    <property type="protein sequence ID" value="GGS44562.1"/>
    <property type="molecule type" value="Genomic_DNA"/>
</dbReference>
<keyword evidence="1" id="KW-0732">Signal</keyword>
<feature type="chain" id="PRO_5045870668" evidence="1">
    <location>
        <begin position="22"/>
        <end position="1027"/>
    </location>
</feature>
<evidence type="ECO:0000313" key="3">
    <source>
        <dbReference type="Proteomes" id="UP000620633"/>
    </source>
</evidence>
<name>A0ABQ2T1D7_9DEIO</name>
<organism evidence="2 3">
    <name type="scientific">Deinococcus knuensis</name>
    <dbReference type="NCBI Taxonomy" id="1837380"/>
    <lineage>
        <taxon>Bacteria</taxon>
        <taxon>Thermotogati</taxon>
        <taxon>Deinococcota</taxon>
        <taxon>Deinococci</taxon>
        <taxon>Deinococcales</taxon>
        <taxon>Deinococcaceae</taxon>
        <taxon>Deinococcus</taxon>
    </lineage>
</organism>
<keyword evidence="3" id="KW-1185">Reference proteome</keyword>
<protein>
    <submittedName>
        <fullName evidence="2">Uncharacterized protein</fullName>
    </submittedName>
</protein>
<feature type="signal peptide" evidence="1">
    <location>
        <begin position="1"/>
        <end position="21"/>
    </location>
</feature>
<reference evidence="3" key="1">
    <citation type="journal article" date="2019" name="Int. J. Syst. Evol. Microbiol.">
        <title>The Global Catalogue of Microorganisms (GCM) 10K type strain sequencing project: providing services to taxonomists for standard genome sequencing and annotation.</title>
        <authorList>
            <consortium name="The Broad Institute Genomics Platform"/>
            <consortium name="The Broad Institute Genome Sequencing Center for Infectious Disease"/>
            <person name="Wu L."/>
            <person name="Ma J."/>
        </authorList>
    </citation>
    <scope>NUCLEOTIDE SEQUENCE [LARGE SCALE GENOMIC DNA]</scope>
    <source>
        <strain evidence="3">JCM 31406</strain>
    </source>
</reference>
<comment type="caution">
    <text evidence="2">The sequence shown here is derived from an EMBL/GenBank/DDBJ whole genome shotgun (WGS) entry which is preliminary data.</text>
</comment>
<proteinExistence type="predicted"/>
<sequence length="1027" mass="116612">MKKLFCLLSFIAMSLFGTALSASTEEKKALTMGSMATYNLFNTRFDQREIALIDAIPLALAGHLLKNGANFKEAGIYAKAVKDNLTELRNKKVYSFKNSDIAVLLTASVNLVEIMPQAKKFKKTLATVREALPALFVGIDEIYKKNDNSYEIFLESTSYSYKFIRDNIGNAYYYSQKNKEVANNLIASLGSSINFNLGLDLKASFDENKARNQNFFSLMDAKDIVKYLSENTSNTQKFEAEIKKEFKAINTKLDANNTLLAKIRSESNLSTQAKLKAEQIETANFIANSEGLLEFFMSFTTSDRQRASINFTMKGIELAKLASSSEAKGAQIAMASANMGLAIITMMSQPQASSDSIIINQLNAIKDYLVDFRKEINDRLENIDTNIARSTKYILKAIENNSQNISSEVNSIRGQVGSIYSKLNVFYDEFITSEYDQQVTQRLLTIVADCKIDLNISIDYKQYQKCVEDFYKFAVVTSVSQAAMDQTYTFSGSQQLTNFPFDSNLPRSRYIRSSATWANGIAKSPLKLPISTPNPEIMAAGIDGIRRLQEKYPNFSKKNAKSEKQMLIKIKDSGMKTVETLRSLTSSEVVYGLFDEYVKSVKSLFKQYSESKRKFEKENFAGIGEWPFDVFGSAYQFNSYTTKPIGIEIDRPTACREDSNNTVIFRDDTQRWFGSFQSVLNQLFVRKALGTFQYTSLSFDIWRQQFEKYHSDKGISDAKISGYWDKYAKSNKITACYITQWTSSNIRMNELRVTGAAISFPDVYYVLLAPISNTLLSDKSKLFPKIKLQRQDKQLSENNIDLLNKLSERNNVIVLEPIRCNFDKCKSVKVFGNDGERDYILYATDLANFENWMLTYDFKGLFSAINDYSTSIVARDYITPSIHFASPAKFRLGEYVIADTYSQDDVIKLRRKYKESLLSELSNPTSQIGKNLLYIDSLRRLMYFILLYSNEGDEALFETMFDAETLLPGSSEVIKLFKEQISLTDNEAKINTHDLDLSIRGFISIDQIVEQKNSKAYIFESIMKGLP</sequence>
<dbReference type="RefSeq" id="WP_189104662.1">
    <property type="nucleotide sequence ID" value="NZ_BMQO01000046.1"/>
</dbReference>
<gene>
    <name evidence="2" type="ORF">GCM10008961_39180</name>
</gene>
<evidence type="ECO:0000256" key="1">
    <source>
        <dbReference type="SAM" id="SignalP"/>
    </source>
</evidence>
<evidence type="ECO:0000313" key="2">
    <source>
        <dbReference type="EMBL" id="GGS44562.1"/>
    </source>
</evidence>